<dbReference type="Gene3D" id="1.25.40.20">
    <property type="entry name" value="Ankyrin repeat-containing domain"/>
    <property type="match status" value="1"/>
</dbReference>
<sequence length="116" mass="12716">MSELVWGIKNGDLDQVREIVEKKGININEEVDGRPPLLYAADYGQLEVIDYLVAKGANVNATDKHGISPLLAAIWEGHTACVRLLLQKGASREGKTPDGTSYVDAAEKEEIRSLLR</sequence>
<dbReference type="PANTHER" id="PTHR24171:SF8">
    <property type="entry name" value="BRCA1-ASSOCIATED RING DOMAIN PROTEIN 1"/>
    <property type="match status" value="1"/>
</dbReference>
<dbReference type="InterPro" id="IPR036770">
    <property type="entry name" value="Ankyrin_rpt-contain_sf"/>
</dbReference>
<dbReference type="OMA" id="TALIDCT"/>
<dbReference type="PROSITE" id="PS50297">
    <property type="entry name" value="ANK_REP_REGION"/>
    <property type="match status" value="2"/>
</dbReference>
<comment type="caution">
    <text evidence="4">The sequence shown here is derived from an EMBL/GenBank/DDBJ whole genome shotgun (WGS) entry which is preliminary data.</text>
</comment>
<dbReference type="GO" id="GO:0031436">
    <property type="term" value="C:BRCA1-BARD1 complex"/>
    <property type="evidence" value="ECO:0007669"/>
    <property type="project" value="TreeGrafter"/>
</dbReference>
<keyword evidence="1" id="KW-0677">Repeat</keyword>
<evidence type="ECO:0000313" key="4">
    <source>
        <dbReference type="EMBL" id="ODN04149.1"/>
    </source>
</evidence>
<dbReference type="GO" id="GO:0085020">
    <property type="term" value="P:protein K6-linked ubiquitination"/>
    <property type="evidence" value="ECO:0007669"/>
    <property type="project" value="TreeGrafter"/>
</dbReference>
<dbReference type="OrthoDB" id="426293at2759"/>
<keyword evidence="2 3" id="KW-0040">ANK repeat</keyword>
<dbReference type="AlphaFoldDB" id="A0A1D2NFW2"/>
<feature type="repeat" description="ANK" evidence="3">
    <location>
        <begin position="65"/>
        <end position="97"/>
    </location>
</feature>
<organism evidence="4 5">
    <name type="scientific">Orchesella cincta</name>
    <name type="common">Springtail</name>
    <name type="synonym">Podura cincta</name>
    <dbReference type="NCBI Taxonomy" id="48709"/>
    <lineage>
        <taxon>Eukaryota</taxon>
        <taxon>Metazoa</taxon>
        <taxon>Ecdysozoa</taxon>
        <taxon>Arthropoda</taxon>
        <taxon>Hexapoda</taxon>
        <taxon>Collembola</taxon>
        <taxon>Entomobryomorpha</taxon>
        <taxon>Entomobryoidea</taxon>
        <taxon>Orchesellidae</taxon>
        <taxon>Orchesellinae</taxon>
        <taxon>Orchesella</taxon>
    </lineage>
</organism>
<dbReference type="Proteomes" id="UP000094527">
    <property type="component" value="Unassembled WGS sequence"/>
</dbReference>
<dbReference type="PANTHER" id="PTHR24171">
    <property type="entry name" value="ANKYRIN REPEAT DOMAIN-CONTAINING PROTEIN 39-RELATED"/>
    <property type="match status" value="1"/>
</dbReference>
<evidence type="ECO:0000256" key="3">
    <source>
        <dbReference type="PROSITE-ProRule" id="PRU00023"/>
    </source>
</evidence>
<evidence type="ECO:0000256" key="2">
    <source>
        <dbReference type="ARBA" id="ARBA00023043"/>
    </source>
</evidence>
<dbReference type="Pfam" id="PF12796">
    <property type="entry name" value="Ank_2"/>
    <property type="match status" value="1"/>
</dbReference>
<accession>A0A1D2NFW2</accession>
<evidence type="ECO:0000256" key="1">
    <source>
        <dbReference type="ARBA" id="ARBA00022737"/>
    </source>
</evidence>
<dbReference type="InterPro" id="IPR002110">
    <property type="entry name" value="Ankyrin_rpt"/>
</dbReference>
<dbReference type="STRING" id="48709.A0A1D2NFW2"/>
<dbReference type="GO" id="GO:0004842">
    <property type="term" value="F:ubiquitin-protein transferase activity"/>
    <property type="evidence" value="ECO:0007669"/>
    <property type="project" value="TreeGrafter"/>
</dbReference>
<proteinExistence type="predicted"/>
<feature type="repeat" description="ANK" evidence="3">
    <location>
        <begin position="32"/>
        <end position="64"/>
    </location>
</feature>
<evidence type="ECO:0000313" key="5">
    <source>
        <dbReference type="Proteomes" id="UP000094527"/>
    </source>
</evidence>
<dbReference type="SUPFAM" id="SSF48403">
    <property type="entry name" value="Ankyrin repeat"/>
    <property type="match status" value="1"/>
</dbReference>
<dbReference type="EMBL" id="LJIJ01000053">
    <property type="protein sequence ID" value="ODN04149.1"/>
    <property type="molecule type" value="Genomic_DNA"/>
</dbReference>
<protein>
    <submittedName>
        <fullName evidence="4">Myotrophin</fullName>
    </submittedName>
</protein>
<name>A0A1D2NFW2_ORCCI</name>
<keyword evidence="5" id="KW-1185">Reference proteome</keyword>
<gene>
    <name evidence="4" type="ORF">Ocin01_02505</name>
</gene>
<dbReference type="SMART" id="SM00248">
    <property type="entry name" value="ANK"/>
    <property type="match status" value="2"/>
</dbReference>
<reference evidence="4 5" key="1">
    <citation type="journal article" date="2016" name="Genome Biol. Evol.">
        <title>Gene Family Evolution Reflects Adaptation to Soil Environmental Stressors in the Genome of the Collembolan Orchesella cincta.</title>
        <authorList>
            <person name="Faddeeva-Vakhrusheva A."/>
            <person name="Derks M.F."/>
            <person name="Anvar S.Y."/>
            <person name="Agamennone V."/>
            <person name="Suring W."/>
            <person name="Smit S."/>
            <person name="van Straalen N.M."/>
            <person name="Roelofs D."/>
        </authorList>
    </citation>
    <scope>NUCLEOTIDE SEQUENCE [LARGE SCALE GENOMIC DNA]</scope>
    <source>
        <tissue evidence="4">Mixed pool</tissue>
    </source>
</reference>
<dbReference type="GO" id="GO:0070531">
    <property type="term" value="C:BRCA1-A complex"/>
    <property type="evidence" value="ECO:0007669"/>
    <property type="project" value="TreeGrafter"/>
</dbReference>
<dbReference type="PROSITE" id="PS50088">
    <property type="entry name" value="ANK_REPEAT"/>
    <property type="match status" value="2"/>
</dbReference>